<sequence length="305" mass="32944">MFTKVCVLLLAIGLSQAVRQPMLPESNLMQFMMRSRDLTQDNPARSLSCFDTYLPQLNKANEDFQTAYALCLSEADASRAGIDEGTKGERAQIDGSATSACQALDACSKLSPSIDYFSCYSDAGADNTKSMYEISANAAEWLAIVREEFRQIDNTEYACTNKTQRNHVEQSAAIYENFDRCLAGKEPLTTASPPESTPEPSTAAPPAESTPEPSTAAPPAESTPEPSTAAPPAESTPEPSTAAPPAESTPEPSTAAPPAESTAAPSESTPAAMENMPEEDLSRLSEEQKRLKHMMDEMKNWFKRN</sequence>
<evidence type="ECO:0000313" key="4">
    <source>
        <dbReference type="Proteomes" id="UP000504633"/>
    </source>
</evidence>
<feature type="domain" description="Protein TsetseEP" evidence="3">
    <location>
        <begin position="46"/>
        <end position="165"/>
    </location>
</feature>
<dbReference type="RefSeq" id="XP_023172690.1">
    <property type="nucleotide sequence ID" value="XM_023316922.2"/>
</dbReference>
<evidence type="ECO:0000259" key="3">
    <source>
        <dbReference type="Pfam" id="PF05267"/>
    </source>
</evidence>
<dbReference type="OMA" id="LNNPHQN"/>
<feature type="signal peptide" evidence="2">
    <location>
        <begin position="1"/>
        <end position="17"/>
    </location>
</feature>
<dbReference type="Pfam" id="PF05267">
    <property type="entry name" value="DUF725"/>
    <property type="match status" value="1"/>
</dbReference>
<feature type="chain" id="PRO_5027070211" evidence="2">
    <location>
        <begin position="18"/>
        <end position="305"/>
    </location>
</feature>
<feature type="region of interest" description="Disordered" evidence="1">
    <location>
        <begin position="185"/>
        <end position="285"/>
    </location>
</feature>
<dbReference type="KEGG" id="dhe:111600672"/>
<dbReference type="OrthoDB" id="8054395at2759"/>
<gene>
    <name evidence="5" type="primary">LOC111600672</name>
</gene>
<accession>A0A6J1M735</accession>
<keyword evidence="2" id="KW-0732">Signal</keyword>
<organism evidence="4 5">
    <name type="scientific">Drosophila hydei</name>
    <name type="common">Fruit fly</name>
    <dbReference type="NCBI Taxonomy" id="7224"/>
    <lineage>
        <taxon>Eukaryota</taxon>
        <taxon>Metazoa</taxon>
        <taxon>Ecdysozoa</taxon>
        <taxon>Arthropoda</taxon>
        <taxon>Hexapoda</taxon>
        <taxon>Insecta</taxon>
        <taxon>Pterygota</taxon>
        <taxon>Neoptera</taxon>
        <taxon>Endopterygota</taxon>
        <taxon>Diptera</taxon>
        <taxon>Brachycera</taxon>
        <taxon>Muscomorpha</taxon>
        <taxon>Ephydroidea</taxon>
        <taxon>Drosophilidae</taxon>
        <taxon>Drosophila</taxon>
    </lineage>
</organism>
<protein>
    <submittedName>
        <fullName evidence="5">Protein TsetseEP</fullName>
    </submittedName>
</protein>
<reference evidence="5" key="1">
    <citation type="submission" date="2025-08" db="UniProtKB">
        <authorList>
            <consortium name="RefSeq"/>
        </authorList>
    </citation>
    <scope>IDENTIFICATION</scope>
    <source>
        <strain evidence="5">15085-1641.00</strain>
        <tissue evidence="5">Whole body</tissue>
    </source>
</reference>
<dbReference type="GeneID" id="111600672"/>
<proteinExistence type="predicted"/>
<dbReference type="AlphaFoldDB" id="A0A6J1M735"/>
<keyword evidence="4" id="KW-1185">Reference proteome</keyword>
<dbReference type="InterPro" id="IPR007931">
    <property type="entry name" value="TsetseEP"/>
</dbReference>
<dbReference type="Proteomes" id="UP000504633">
    <property type="component" value="Unplaced"/>
</dbReference>
<name>A0A6J1M735_DROHY</name>
<feature type="compositionally biased region" description="Low complexity" evidence="1">
    <location>
        <begin position="189"/>
        <end position="272"/>
    </location>
</feature>
<evidence type="ECO:0000256" key="2">
    <source>
        <dbReference type="SAM" id="SignalP"/>
    </source>
</evidence>
<evidence type="ECO:0000313" key="5">
    <source>
        <dbReference type="RefSeq" id="XP_023172690.1"/>
    </source>
</evidence>
<evidence type="ECO:0000256" key="1">
    <source>
        <dbReference type="SAM" id="MobiDB-lite"/>
    </source>
</evidence>